<dbReference type="STRING" id="314285.KT71_04275"/>
<comment type="caution">
    <text evidence="5">The sequence shown here is derived from an EMBL/GenBank/DDBJ whole genome shotgun (WGS) entry which is preliminary data.</text>
</comment>
<feature type="domain" description="HTH LytTR-type" evidence="4">
    <location>
        <begin position="170"/>
        <end position="274"/>
    </location>
</feature>
<dbReference type="InterPro" id="IPR011006">
    <property type="entry name" value="CheY-like_superfamily"/>
</dbReference>
<dbReference type="FunFam" id="3.40.50.2300:FF:000051">
    <property type="entry name" value="Two-component response regulator yehT"/>
    <property type="match status" value="1"/>
</dbReference>
<organism evidence="5 6">
    <name type="scientific">Congregibacter litoralis KT71</name>
    <dbReference type="NCBI Taxonomy" id="314285"/>
    <lineage>
        <taxon>Bacteria</taxon>
        <taxon>Pseudomonadati</taxon>
        <taxon>Pseudomonadota</taxon>
        <taxon>Gammaproteobacteria</taxon>
        <taxon>Cellvibrionales</taxon>
        <taxon>Halieaceae</taxon>
        <taxon>Congregibacter</taxon>
    </lineage>
</organism>
<dbReference type="eggNOG" id="COG3279">
    <property type="taxonomic scope" value="Bacteria"/>
</dbReference>
<keyword evidence="6" id="KW-1185">Reference proteome</keyword>
<keyword evidence="1" id="KW-0902">Two-component regulatory system</keyword>
<dbReference type="OrthoDB" id="236568at2"/>
<dbReference type="PROSITE" id="PS50110">
    <property type="entry name" value="RESPONSE_REGULATORY"/>
    <property type="match status" value="1"/>
</dbReference>
<feature type="modified residue" description="4-aspartylphosphate" evidence="2">
    <location>
        <position position="56"/>
    </location>
</feature>
<reference evidence="5 6" key="1">
    <citation type="journal article" date="2007" name="Proc. Natl. Acad. Sci. U.S.A.">
        <title>Characterization of a marine gammaproteobacterium capable of aerobic anoxygenic photosynthesis.</title>
        <authorList>
            <person name="Fuchs B.M."/>
            <person name="Spring S."/>
            <person name="Teeling H."/>
            <person name="Quast C."/>
            <person name="Wulf J."/>
            <person name="Schattenhofer M."/>
            <person name="Yan S."/>
            <person name="Ferriera S."/>
            <person name="Johnson J."/>
            <person name="Glockner F.O."/>
            <person name="Amann R."/>
        </authorList>
    </citation>
    <scope>NUCLEOTIDE SEQUENCE [LARGE SCALE GENOMIC DNA]</scope>
    <source>
        <strain evidence="5">KT71</strain>
    </source>
</reference>
<dbReference type="EMBL" id="AAOA02000002">
    <property type="protein sequence ID" value="EAQ97494.1"/>
    <property type="molecule type" value="Genomic_DNA"/>
</dbReference>
<dbReference type="InterPro" id="IPR046947">
    <property type="entry name" value="LytR-like"/>
</dbReference>
<dbReference type="HOGENOM" id="CLU_000445_14_1_6"/>
<dbReference type="RefSeq" id="WP_008293269.1">
    <property type="nucleotide sequence ID" value="NZ_CM002299.1"/>
</dbReference>
<feature type="domain" description="Response regulatory" evidence="3">
    <location>
        <begin position="5"/>
        <end position="118"/>
    </location>
</feature>
<evidence type="ECO:0000259" key="4">
    <source>
        <dbReference type="PROSITE" id="PS50930"/>
    </source>
</evidence>
<dbReference type="Pfam" id="PF04397">
    <property type="entry name" value="LytTR"/>
    <property type="match status" value="1"/>
</dbReference>
<evidence type="ECO:0000256" key="2">
    <source>
        <dbReference type="PROSITE-ProRule" id="PRU00169"/>
    </source>
</evidence>
<protein>
    <submittedName>
        <fullName evidence="5">Two component transcriptional regulator, LytTR family</fullName>
    </submittedName>
</protein>
<dbReference type="GO" id="GO:0003677">
    <property type="term" value="F:DNA binding"/>
    <property type="evidence" value="ECO:0007669"/>
    <property type="project" value="InterPro"/>
</dbReference>
<dbReference type="PANTHER" id="PTHR37299:SF1">
    <property type="entry name" value="STAGE 0 SPORULATION PROTEIN A HOMOLOG"/>
    <property type="match status" value="1"/>
</dbReference>
<dbReference type="GO" id="GO:0000156">
    <property type="term" value="F:phosphorelay response regulator activity"/>
    <property type="evidence" value="ECO:0007669"/>
    <property type="project" value="InterPro"/>
</dbReference>
<reference evidence="5 6" key="2">
    <citation type="journal article" date="2009" name="PLoS ONE">
        <title>The photosynthetic apparatus and its regulation in the aerobic gammaproteobacterium Congregibacter litoralis gen. nov., sp. nov.</title>
        <authorList>
            <person name="Spring S."/>
            <person name="Lunsdorf H."/>
            <person name="Fuchs B.M."/>
            <person name="Tindall B.J."/>
        </authorList>
    </citation>
    <scope>NUCLEOTIDE SEQUENCE [LARGE SCALE GENOMIC DNA]</scope>
    <source>
        <strain evidence="5">KT71</strain>
    </source>
</reference>
<evidence type="ECO:0000313" key="5">
    <source>
        <dbReference type="EMBL" id="EAQ97494.1"/>
    </source>
</evidence>
<dbReference type="Gene3D" id="3.40.50.2300">
    <property type="match status" value="1"/>
</dbReference>
<dbReference type="AlphaFoldDB" id="A4A8V2"/>
<name>A4A8V2_9GAMM</name>
<dbReference type="SMART" id="SM00850">
    <property type="entry name" value="LytTR"/>
    <property type="match status" value="1"/>
</dbReference>
<dbReference type="PROSITE" id="PS50930">
    <property type="entry name" value="HTH_LYTTR"/>
    <property type="match status" value="1"/>
</dbReference>
<accession>A4A8V2</accession>
<dbReference type="InterPro" id="IPR001789">
    <property type="entry name" value="Sig_transdc_resp-reg_receiver"/>
</dbReference>
<proteinExistence type="predicted"/>
<evidence type="ECO:0000259" key="3">
    <source>
        <dbReference type="PROSITE" id="PS50110"/>
    </source>
</evidence>
<evidence type="ECO:0000313" key="6">
    <source>
        <dbReference type="Proteomes" id="UP000019205"/>
    </source>
</evidence>
<dbReference type="SMART" id="SM00448">
    <property type="entry name" value="REC"/>
    <property type="match status" value="1"/>
</dbReference>
<gene>
    <name evidence="5" type="ORF">KT71_04275</name>
</gene>
<evidence type="ECO:0000256" key="1">
    <source>
        <dbReference type="ARBA" id="ARBA00023012"/>
    </source>
</evidence>
<dbReference type="Proteomes" id="UP000019205">
    <property type="component" value="Chromosome"/>
</dbReference>
<dbReference type="PANTHER" id="PTHR37299">
    <property type="entry name" value="TRANSCRIPTIONAL REGULATOR-RELATED"/>
    <property type="match status" value="1"/>
</dbReference>
<dbReference type="SUPFAM" id="SSF52172">
    <property type="entry name" value="CheY-like"/>
    <property type="match status" value="1"/>
</dbReference>
<dbReference type="InterPro" id="IPR007492">
    <property type="entry name" value="LytTR_DNA-bd_dom"/>
</dbReference>
<dbReference type="Pfam" id="PF00072">
    <property type="entry name" value="Response_reg"/>
    <property type="match status" value="1"/>
</dbReference>
<dbReference type="Gene3D" id="2.40.50.1020">
    <property type="entry name" value="LytTr DNA-binding domain"/>
    <property type="match status" value="1"/>
</dbReference>
<keyword evidence="2" id="KW-0597">Phosphoprotein</keyword>
<sequence length="274" mass="30349">MTSLSAIIVDDEHLARRGLSMRLQQLPEVDVIAECGNGQEALLAVAQHSPDLLFLDIQMPGMDGFEVVENLQGDDMPMVIFVTAYNEYAVDAFKVHAIDYVLKPIEDDRLHEAVQRAVAHRDQENSTSGKEKLIKLLMSVTGESAAGIEAMAEGVSTEGASSQDSWPEKITVKDGNDIQFIRVADIEWVDAAGDYMCIHATGKTHIMRITMKQLEAMLNPALFLRVHRSTIVNNRCVTGAQTLTNGEYLLNLEGGTQLKVSRSYKDRIREFLVS</sequence>